<dbReference type="PANTHER" id="PTHR11139">
    <property type="entry name" value="ATAXIA TELANGIECTASIA MUTATED ATM -RELATED"/>
    <property type="match status" value="1"/>
</dbReference>
<dbReference type="SMART" id="SM01343">
    <property type="entry name" value="FATC"/>
    <property type="match status" value="1"/>
</dbReference>
<dbReference type="GO" id="GO:0005524">
    <property type="term" value="F:ATP binding"/>
    <property type="evidence" value="ECO:0007669"/>
    <property type="project" value="UniProtKB-KW"/>
</dbReference>
<dbReference type="EC" id="2.7.11.1" evidence="1"/>
<dbReference type="EMBL" id="JACGCM010002374">
    <property type="protein sequence ID" value="KAF6140445.1"/>
    <property type="molecule type" value="Genomic_DNA"/>
</dbReference>
<reference evidence="9 10" key="1">
    <citation type="journal article" date="2020" name="IScience">
        <title>Genome Sequencing of the Endangered Kingdonia uniflora (Circaeasteraceae, Ranunculales) Reveals Potential Mechanisms of Evolutionary Specialization.</title>
        <authorList>
            <person name="Sun Y."/>
            <person name="Deng T."/>
            <person name="Zhang A."/>
            <person name="Moore M.J."/>
            <person name="Landis J.B."/>
            <person name="Lin N."/>
            <person name="Zhang H."/>
            <person name="Zhang X."/>
            <person name="Huang J."/>
            <person name="Zhang X."/>
            <person name="Sun H."/>
            <person name="Wang H."/>
        </authorList>
    </citation>
    <scope>NUCLEOTIDE SEQUENCE [LARGE SCALE GENOMIC DNA]</scope>
    <source>
        <strain evidence="9">TB1705</strain>
        <tissue evidence="9">Leaf</tissue>
    </source>
</reference>
<feature type="coiled-coil region" evidence="6">
    <location>
        <begin position="992"/>
        <end position="1075"/>
    </location>
</feature>
<accession>A0A7J7LCV3</accession>
<feature type="coiled-coil region" evidence="6">
    <location>
        <begin position="908"/>
        <end position="935"/>
    </location>
</feature>
<dbReference type="GO" id="GO:0044877">
    <property type="term" value="F:protein-containing complex binding"/>
    <property type="evidence" value="ECO:0007669"/>
    <property type="project" value="InterPro"/>
</dbReference>
<dbReference type="Proteomes" id="UP000541444">
    <property type="component" value="Unassembled WGS sequence"/>
</dbReference>
<dbReference type="PROSITE" id="PS51190">
    <property type="entry name" value="FATC"/>
    <property type="match status" value="1"/>
</dbReference>
<dbReference type="Pfam" id="PF00454">
    <property type="entry name" value="PI3_PI4_kinase"/>
    <property type="match status" value="1"/>
</dbReference>
<dbReference type="GO" id="GO:0031931">
    <property type="term" value="C:TORC1 complex"/>
    <property type="evidence" value="ECO:0007669"/>
    <property type="project" value="TreeGrafter"/>
</dbReference>
<dbReference type="Pfam" id="PF08771">
    <property type="entry name" value="FRB_dom"/>
    <property type="match status" value="1"/>
</dbReference>
<dbReference type="SUPFAM" id="SSF56112">
    <property type="entry name" value="Protein kinase-like (PK-like)"/>
    <property type="match status" value="1"/>
</dbReference>
<evidence type="ECO:0000259" key="7">
    <source>
        <dbReference type="PROSITE" id="PS50290"/>
    </source>
</evidence>
<dbReference type="PANTHER" id="PTHR11139:SF9">
    <property type="entry name" value="SERINE_THREONINE-PROTEIN KINASE MTOR"/>
    <property type="match status" value="1"/>
</dbReference>
<dbReference type="InterPro" id="IPR009076">
    <property type="entry name" value="FRB_dom"/>
</dbReference>
<comment type="caution">
    <text evidence="9">The sequence shown here is derived from an EMBL/GenBank/DDBJ whole genome shotgun (WGS) entry which is preliminary data.</text>
</comment>
<dbReference type="InterPro" id="IPR050517">
    <property type="entry name" value="DDR_Repair_Kinase"/>
</dbReference>
<keyword evidence="3" id="KW-0547">Nucleotide-binding</keyword>
<dbReference type="PROSITE" id="PS00915">
    <property type="entry name" value="PI3_4_KINASE_1"/>
    <property type="match status" value="1"/>
</dbReference>
<keyword evidence="2" id="KW-0808">Transferase</keyword>
<name>A0A7J7LCV3_9MAGN</name>
<dbReference type="FunFam" id="3.30.1010.10:FF:000006">
    <property type="entry name" value="Serine/threonine-protein kinase TOR"/>
    <property type="match status" value="1"/>
</dbReference>
<feature type="domain" description="FATC" evidence="8">
    <location>
        <begin position="493"/>
        <end position="526"/>
    </location>
</feature>
<evidence type="ECO:0000313" key="10">
    <source>
        <dbReference type="Proteomes" id="UP000541444"/>
    </source>
</evidence>
<dbReference type="PROSITE" id="PS00916">
    <property type="entry name" value="PI3_4_KINASE_2"/>
    <property type="match status" value="1"/>
</dbReference>
<dbReference type="CDD" id="cd05169">
    <property type="entry name" value="PIKKc_TOR"/>
    <property type="match status" value="1"/>
</dbReference>
<dbReference type="FunFam" id="1.10.1070.11:FF:000017">
    <property type="entry name" value="Serine/threonine-protein kinase TOR"/>
    <property type="match status" value="1"/>
</dbReference>
<evidence type="ECO:0000259" key="8">
    <source>
        <dbReference type="PROSITE" id="PS51190"/>
    </source>
</evidence>
<dbReference type="InterPro" id="IPR011009">
    <property type="entry name" value="Kinase-like_dom_sf"/>
</dbReference>
<proteinExistence type="predicted"/>
<dbReference type="Pfam" id="PF02260">
    <property type="entry name" value="FATC"/>
    <property type="match status" value="1"/>
</dbReference>
<dbReference type="OrthoDB" id="381190at2759"/>
<dbReference type="GO" id="GO:0005634">
    <property type="term" value="C:nucleus"/>
    <property type="evidence" value="ECO:0007669"/>
    <property type="project" value="TreeGrafter"/>
</dbReference>
<dbReference type="AlphaFoldDB" id="A0A7J7LCV3"/>
<keyword evidence="10" id="KW-1185">Reference proteome</keyword>
<evidence type="ECO:0000256" key="1">
    <source>
        <dbReference type="ARBA" id="ARBA00012513"/>
    </source>
</evidence>
<evidence type="ECO:0000256" key="5">
    <source>
        <dbReference type="ARBA" id="ARBA00022840"/>
    </source>
</evidence>
<evidence type="ECO:0000256" key="4">
    <source>
        <dbReference type="ARBA" id="ARBA00022777"/>
    </source>
</evidence>
<dbReference type="InterPro" id="IPR018936">
    <property type="entry name" value="PI3/4_kinase_CS"/>
</dbReference>
<evidence type="ECO:0000256" key="6">
    <source>
        <dbReference type="SAM" id="Coils"/>
    </source>
</evidence>
<dbReference type="SMART" id="SM00146">
    <property type="entry name" value="PI3Kc"/>
    <property type="match status" value="1"/>
</dbReference>
<dbReference type="Gene3D" id="1.10.1070.11">
    <property type="entry name" value="Phosphatidylinositol 3-/4-kinase, catalytic domain"/>
    <property type="match status" value="1"/>
</dbReference>
<dbReference type="Gene3D" id="3.30.1010.10">
    <property type="entry name" value="Phosphatidylinositol 3-kinase Catalytic Subunit, Chain A, domain 4"/>
    <property type="match status" value="1"/>
</dbReference>
<sequence>MWHEALEEASRLYFGEHNIEGMLKVLEPLHQMLEEGASTEKEQTFVQAYRHELQEAYGCCMKYKRTLKDAELNQSVSPELLECKKLELAVPGIYRTGSPVVTIASFASQLSVITSKQRPRKLTIHGSDGEDYTFLLKGHEDLRQDERVMQLFGLVNTLLENSRKTAEKDLSIQRYSVIPLSPNSGLIEWVPNCDTLHSLIREYRDARKITLNQEHKLMLAFAPDYDHLPLIAKVEVFQHALLNTEGNDLSRVLWLKSRTSEVWLDRRTNYTRSLAVMSMVGYLLGLGDRHPSNLMLHRYSGKILHIDFGDCFEASMNREKFPEKVPFRLTRMLVKAMEVSGIEGNFRSTCENVMQVLRTNKDSVMAMMEAFVHDPLINWRLFNFNEVPQMSNFTSTNAQPAVNSEEPAAVNREQLPQPQRGAREKELVQAVNQLGDANEVLNERAVVVMARMSNKLTGRDFSTASSASGTTSSIQHTVDHSTLISGDIREVEHGLSVKLQVQKLIIQARSHENLCQNYVGGWERFDSGIRQLQGKSHYDVKLLFILSFEEKVPIEFNPSKTLSIPFGAAEVGSSLIVEFDNFKTIDPSTVVPPNTVDSANESVSEGVNILTESAEGVNIPQGSKFETESAQAGLGAQPPLPNVCPDFDENILIFWGYSKGEGTTSNDDVGPSDKSLLRSFRFHRARSIALGQEKLPIRVHHHQSMLYVTHTEIKGIPHMHSRRSTFSWAVQQFNREQGIPRKRLLTGVSDLWNAKVARKFSLKYEWVDCFSSQKWKEFVLKKADRGRMVREGPLVCTETYLEWFASVSWTTICPITVGLAADDSGIHQRRPASVNEHALNDQLQKLKEDKEKESEANINLREALKEKPQTNECDMLKETIEQMKAAIELKCVVDEQCALEFADLPRQLDAKILECKNLEEKNTSLEAELRSKSGLENCNQSLSFELNKKCKEIETLKTVNTILMEQIDMQLPPATPLAVLQSHQPVPDTTLAKKYEDLLAAHEDIKKKLIAKEDFVMIWTSMYKKEAARYTEETNHLRQKLVNAEERMKSLEANNSEWHKKLVNLEERKKTLEVDNNEWVWRQALKKALASEGMGDMGDLTFEELFEQNERFFTIAQQEPKGDYQEDLVSTAVTLENVIIARREKMAKKKKMQKLLFQPWTKYLVDVRGVEISDNNSGFWVTSAIQH</sequence>
<dbReference type="SUPFAM" id="SSF47212">
    <property type="entry name" value="FKBP12-rapamycin-binding domain of FKBP-rapamycin-associated protein (FRAP)"/>
    <property type="match status" value="1"/>
</dbReference>
<dbReference type="InterPro" id="IPR000403">
    <property type="entry name" value="PI3/4_kinase_cat_dom"/>
</dbReference>
<evidence type="ECO:0000313" key="9">
    <source>
        <dbReference type="EMBL" id="KAF6140445.1"/>
    </source>
</evidence>
<dbReference type="GO" id="GO:0031929">
    <property type="term" value="P:TOR signaling"/>
    <property type="evidence" value="ECO:0007669"/>
    <property type="project" value="TreeGrafter"/>
</dbReference>
<keyword evidence="5" id="KW-0067">ATP-binding</keyword>
<feature type="coiled-coil region" evidence="6">
    <location>
        <begin position="836"/>
        <end position="866"/>
    </location>
</feature>
<dbReference type="PROSITE" id="PS50290">
    <property type="entry name" value="PI3_4_KINASE_3"/>
    <property type="match status" value="1"/>
</dbReference>
<dbReference type="GO" id="GO:0005737">
    <property type="term" value="C:cytoplasm"/>
    <property type="evidence" value="ECO:0007669"/>
    <property type="project" value="TreeGrafter"/>
</dbReference>
<evidence type="ECO:0000256" key="2">
    <source>
        <dbReference type="ARBA" id="ARBA00022679"/>
    </source>
</evidence>
<keyword evidence="4" id="KW-0418">Kinase</keyword>
<dbReference type="SMART" id="SM01345">
    <property type="entry name" value="Rapamycin_bind"/>
    <property type="match status" value="1"/>
</dbReference>
<feature type="domain" description="PI3K/PI4K catalytic" evidence="7">
    <location>
        <begin position="106"/>
        <end position="424"/>
    </location>
</feature>
<organism evidence="9 10">
    <name type="scientific">Kingdonia uniflora</name>
    <dbReference type="NCBI Taxonomy" id="39325"/>
    <lineage>
        <taxon>Eukaryota</taxon>
        <taxon>Viridiplantae</taxon>
        <taxon>Streptophyta</taxon>
        <taxon>Embryophyta</taxon>
        <taxon>Tracheophyta</taxon>
        <taxon>Spermatophyta</taxon>
        <taxon>Magnoliopsida</taxon>
        <taxon>Ranunculales</taxon>
        <taxon>Circaeasteraceae</taxon>
        <taxon>Kingdonia</taxon>
    </lineage>
</organism>
<dbReference type="InterPro" id="IPR036738">
    <property type="entry name" value="FRB_sf"/>
</dbReference>
<protein>
    <recommendedName>
        <fullName evidence="1">non-specific serine/threonine protein kinase</fullName>
        <ecNumber evidence="1">2.7.11.1</ecNumber>
    </recommendedName>
</protein>
<dbReference type="InterPro" id="IPR026683">
    <property type="entry name" value="TOR_cat"/>
</dbReference>
<dbReference type="InterPro" id="IPR003152">
    <property type="entry name" value="FATC_dom"/>
</dbReference>
<dbReference type="InterPro" id="IPR036940">
    <property type="entry name" value="PI3/4_kinase_cat_sf"/>
</dbReference>
<dbReference type="GO" id="GO:0004674">
    <property type="term" value="F:protein serine/threonine kinase activity"/>
    <property type="evidence" value="ECO:0007669"/>
    <property type="project" value="UniProtKB-EC"/>
</dbReference>
<dbReference type="GO" id="GO:0016242">
    <property type="term" value="P:negative regulation of macroautophagy"/>
    <property type="evidence" value="ECO:0007669"/>
    <property type="project" value="TreeGrafter"/>
</dbReference>
<gene>
    <name evidence="9" type="ORF">GIB67_023593</name>
</gene>
<dbReference type="GO" id="GO:0031932">
    <property type="term" value="C:TORC2 complex"/>
    <property type="evidence" value="ECO:0007669"/>
    <property type="project" value="TreeGrafter"/>
</dbReference>
<evidence type="ECO:0000256" key="3">
    <source>
        <dbReference type="ARBA" id="ARBA00022741"/>
    </source>
</evidence>
<keyword evidence="6" id="KW-0175">Coiled coil</keyword>